<sequence>MTDGGDDVNDDVPVEGADARPQDEQQESDAAPGHDRAAPGRDGRTTGVGRPVEGADADAPDRTLRPELQLTSPQAISLGDPRLQAGNAAEPAWDAWRKQLTGVGGTSPLTHFSDHPRARIELSTTHPGGLAQFITGKTTLLSSLIRDEVALRAARIAAAHVEAKGTELATVRGIDAVKLGIGMADWKHGDEQFRGPVLLRPLAIRRHGRDFEVRLLGEPVLNPGLADALHEQYGVILDAQSFVALAQQDGSFTPNPVIDRLRGLTAHIPGFSVHARLVVSTFAEVATGMVEDTGDLSHPVLDALAGNPSAKWQVEQSYRPVEQTPSDERSPETDTLLLDADDEQENVIAQITAGNSIVVKTLPGTGGTQTIVNALGGLVAANKRVLVVSPRRATLRGIAARFGEVQLPGVAVTPATLRRDVVRGIARNEKAQRPNLREVDDALVRLRKVLIDYRGALTRVDPSFRVSVLDCLVELSRLSLLPVPPSTTARLSKASVASMVEGRSRVAETMVSAANLGEFRYGPDDSPWYGAKFASSDGAQRAHKTAKDLDTDGLPTLLRRAHDLVATTHMRQFTTINELGIYLRLLTEIRDTLDRFLPVVFDRSVSELVAATAPRGEGAPMSSTNRRRLKKLAREYVRPGVHVSDLHEALTRVQQQRVLWQRYVAAGVNPEVPTGIADVQVLFSNVVEDLARLDEPLGRTAREDQLANLPVDQLVPTVHELAAESDVLHNLQERTELMQTLRDLQLEPLITDLANRHVPDTQVPAELELAWWQSALESMLESDRALLGANTDMLDRVEADFRLVDDAHAAGVSQGLAWQLAENWKVGLVDWPDEASALKTQLKDGAITSRLLQDSAPHLSRSIAPVWLASPYEVAEIADTMPFDTVILVDAGAVTIAETVGAVRRARQTVVFGDPVTQTPSPFRIAVDPDHRALQVDEQTLDAFHADSALAKLSTLLPTLSLTRSYRAGGEDLAELVNRRFYGGRIESLPWAGSFLGHGSIALDYVSDGKAVPDPDSGAVESVDAEVDRVVRLVMEHARTRPTESLMVITASAKHAVRVEQAVLTAAQGHKDLTEFVIGDRAEPFIVATLEQSVAQSRDRVVFSIGYGRTPHGRVLRDFGPLGKPGGERLLAVAMTRARRSMVIVTCFQPSDIEAERMGHGTVALAEILAEVRARTSAEYVPDDSDPLLVDLARRLEMRGIPVALGHRGKLGLVAAHGGVCVTIETDASLVKGSLRESLRLRPEVLRRLGWHYVRVHAFQLFSDPDRVADTVAAVLGVDRGATQEISIPPIPARR</sequence>
<organism evidence="2 3">
    <name type="scientific">Curtobacterium luteum</name>
    <dbReference type="NCBI Taxonomy" id="33881"/>
    <lineage>
        <taxon>Bacteria</taxon>
        <taxon>Bacillati</taxon>
        <taxon>Actinomycetota</taxon>
        <taxon>Actinomycetes</taxon>
        <taxon>Micrococcales</taxon>
        <taxon>Microbacteriaceae</taxon>
        <taxon>Curtobacterium</taxon>
    </lineage>
</organism>
<feature type="compositionally biased region" description="Basic and acidic residues" evidence="1">
    <location>
        <begin position="32"/>
        <end position="44"/>
    </location>
</feature>
<feature type="compositionally biased region" description="Acidic residues" evidence="1">
    <location>
        <begin position="1"/>
        <end position="13"/>
    </location>
</feature>
<dbReference type="InterPro" id="IPR027417">
    <property type="entry name" value="P-loop_NTPase"/>
</dbReference>
<dbReference type="Gene3D" id="3.40.50.300">
    <property type="entry name" value="P-loop containing nucleotide triphosphate hydrolases"/>
    <property type="match status" value="2"/>
</dbReference>
<protein>
    <submittedName>
        <fullName evidence="2">Uncharacterized protein</fullName>
    </submittedName>
</protein>
<dbReference type="Proteomes" id="UP000648535">
    <property type="component" value="Unassembled WGS sequence"/>
</dbReference>
<evidence type="ECO:0000256" key="1">
    <source>
        <dbReference type="SAM" id="MobiDB-lite"/>
    </source>
</evidence>
<evidence type="ECO:0000313" key="3">
    <source>
        <dbReference type="Proteomes" id="UP000648535"/>
    </source>
</evidence>
<gene>
    <name evidence="2" type="ORF">GCM10009769_18470</name>
</gene>
<name>A0A8H9KYA9_9MICO</name>
<reference evidence="2" key="1">
    <citation type="journal article" date="2014" name="Int. J. Syst. Evol. Microbiol.">
        <title>Complete genome sequence of Corynebacterium casei LMG S-19264T (=DSM 44701T), isolated from a smear-ripened cheese.</title>
        <authorList>
            <consortium name="US DOE Joint Genome Institute (JGI-PGF)"/>
            <person name="Walter F."/>
            <person name="Albersmeier A."/>
            <person name="Kalinowski J."/>
            <person name="Ruckert C."/>
        </authorList>
    </citation>
    <scope>NUCLEOTIDE SEQUENCE</scope>
    <source>
        <strain evidence="2">JCM 1480</strain>
    </source>
</reference>
<accession>A0A8H9KYA9</accession>
<comment type="caution">
    <text evidence="2">The sequence shown here is derived from an EMBL/GenBank/DDBJ whole genome shotgun (WGS) entry which is preliminary data.</text>
</comment>
<evidence type="ECO:0000313" key="2">
    <source>
        <dbReference type="EMBL" id="GGL00546.1"/>
    </source>
</evidence>
<proteinExistence type="predicted"/>
<feature type="region of interest" description="Disordered" evidence="1">
    <location>
        <begin position="1"/>
        <end position="80"/>
    </location>
</feature>
<dbReference type="SUPFAM" id="SSF52540">
    <property type="entry name" value="P-loop containing nucleoside triphosphate hydrolases"/>
    <property type="match status" value="1"/>
</dbReference>
<feature type="region of interest" description="Disordered" evidence="1">
    <location>
        <begin position="314"/>
        <end position="333"/>
    </location>
</feature>
<dbReference type="EMBL" id="BMOI01000007">
    <property type="protein sequence ID" value="GGL00546.1"/>
    <property type="molecule type" value="Genomic_DNA"/>
</dbReference>
<reference evidence="2" key="2">
    <citation type="submission" date="2020-09" db="EMBL/GenBank/DDBJ databases">
        <authorList>
            <person name="Sun Q."/>
            <person name="Ohkuma M."/>
        </authorList>
    </citation>
    <scope>NUCLEOTIDE SEQUENCE</scope>
    <source>
        <strain evidence="2">JCM 1480</strain>
    </source>
</reference>